<keyword evidence="3 7" id="KW-0378">Hydrolase</keyword>
<dbReference type="GO" id="GO:0009245">
    <property type="term" value="P:lipid A biosynthetic process"/>
    <property type="evidence" value="ECO:0007669"/>
    <property type="project" value="UniProtKB-UniRule"/>
</dbReference>
<evidence type="ECO:0000256" key="1">
    <source>
        <dbReference type="ARBA" id="ARBA00022516"/>
    </source>
</evidence>
<dbReference type="GO" id="GO:0016811">
    <property type="term" value="F:hydrolase activity, acting on carbon-nitrogen (but not peptide) bonds, in linear amides"/>
    <property type="evidence" value="ECO:0007669"/>
    <property type="project" value="UniProtKB-UniRule"/>
</dbReference>
<comment type="function">
    <text evidence="7">Catalyzes the deformylation of 4-deoxy-4-formamido-L-arabinose-phosphoundecaprenol to 4-amino-4-deoxy-L-arabinose-phosphoundecaprenol. The modified arabinose is attached to lipid A and is required for resistance to polymyxin and cationic antimicrobial peptides.</text>
</comment>
<dbReference type="GO" id="GO:0036108">
    <property type="term" value="P:4-amino-4-deoxy-alpha-L-arabinopyranosyl undecaprenyl phosphate biosynthetic process"/>
    <property type="evidence" value="ECO:0007669"/>
    <property type="project" value="UniProtKB-UniRule"/>
</dbReference>
<evidence type="ECO:0000259" key="8">
    <source>
        <dbReference type="PROSITE" id="PS51677"/>
    </source>
</evidence>
<name>A0A518XI73_9GAMM</name>
<evidence type="ECO:0000313" key="9">
    <source>
        <dbReference type="EMBL" id="QDY43894.1"/>
    </source>
</evidence>
<feature type="domain" description="NodB homology" evidence="8">
    <location>
        <begin position="2"/>
        <end position="260"/>
    </location>
</feature>
<comment type="pathway">
    <text evidence="7">Glycolipid biosynthesis; 4-amino-4-deoxy-alpha-L-arabinose undecaprenyl phosphate biosynthesis; 4-amino-4-deoxy-alpha-L-arabinose undecaprenyl phosphate from UDP-4-deoxy-4-formamido-beta-L-arabinose and undecaprenyl phosphate: step 2/2.</text>
</comment>
<dbReference type="UniPathway" id="UPA00030"/>
<dbReference type="Gene3D" id="3.20.20.370">
    <property type="entry name" value="Glycoside hydrolase/deacetylase"/>
    <property type="match status" value="1"/>
</dbReference>
<dbReference type="PROSITE" id="PS51677">
    <property type="entry name" value="NODB"/>
    <property type="match status" value="1"/>
</dbReference>
<dbReference type="GO" id="GO:0016020">
    <property type="term" value="C:membrane"/>
    <property type="evidence" value="ECO:0007669"/>
    <property type="project" value="GOC"/>
</dbReference>
<dbReference type="KEGG" id="pdis:D8B20_18365"/>
<evidence type="ECO:0000256" key="7">
    <source>
        <dbReference type="HAMAP-Rule" id="MF_01870"/>
    </source>
</evidence>
<sequence>MKRVGLRVDVDTWRGTKLGVPALLEQFSLHQLQASFFFSVGPDNMGRHLWRLLKPRFLWKMLRSRAASLYGWDILLAGTAWPGKEIGRGLADMIRATADHHEVGLHAWDHFAWQTWAGVWSADKLHEQIARGKSALEAIIGDNVTCSAVAGWRADGRVVKAKQAFGFRYNSDCRGTGPFIPLLPDGSQGTVQIPVTLPTWDEVVGQSVSAEGFNDFILEQMLAASGTPVYTIHAEVEGIVGSQAFGELLVRAEQQGIRFCPLSELLPDDLSTLPVGNVVRGHIAGREGWLGCQQ</sequence>
<comment type="pathway">
    <text evidence="7">Bacterial outer membrane biogenesis; lipopolysaccharide biosynthesis.</text>
</comment>
<keyword evidence="9" id="KW-0614">Plasmid</keyword>
<dbReference type="HAMAP" id="MF_01870">
    <property type="entry name" value="ArnD"/>
    <property type="match status" value="1"/>
</dbReference>
<dbReference type="SUPFAM" id="SSF88713">
    <property type="entry name" value="Glycoside hydrolase/deacetylase"/>
    <property type="match status" value="1"/>
</dbReference>
<protein>
    <recommendedName>
        <fullName evidence="7">Probable 4-deoxy-4-formamido-L-arabinose-phosphoundecaprenol deformylase ArnD</fullName>
        <ecNumber evidence="7">3.5.1.n3</ecNumber>
    </recommendedName>
</protein>
<accession>A0A518XI73</accession>
<keyword evidence="10" id="KW-1185">Reference proteome</keyword>
<dbReference type="OrthoDB" id="5589314at2"/>
<dbReference type="InterPro" id="IPR023557">
    <property type="entry name" value="ArnD"/>
</dbReference>
<dbReference type="InterPro" id="IPR002509">
    <property type="entry name" value="NODB_dom"/>
</dbReference>
<keyword evidence="5 7" id="KW-0443">Lipid metabolism</keyword>
<evidence type="ECO:0000256" key="5">
    <source>
        <dbReference type="ARBA" id="ARBA00023098"/>
    </source>
</evidence>
<keyword evidence="4 7" id="KW-0448">Lipopolysaccharide biosynthesis</keyword>
<evidence type="ECO:0000256" key="3">
    <source>
        <dbReference type="ARBA" id="ARBA00022801"/>
    </source>
</evidence>
<dbReference type="NCBIfam" id="NF011923">
    <property type="entry name" value="PRK15394.1"/>
    <property type="match status" value="1"/>
</dbReference>
<keyword evidence="2 7" id="KW-0441">Lipid A biosynthesis</keyword>
<dbReference type="EMBL" id="CP032703">
    <property type="protein sequence ID" value="QDY43894.1"/>
    <property type="molecule type" value="Genomic_DNA"/>
</dbReference>
<dbReference type="RefSeq" id="WP_145890986.1">
    <property type="nucleotide sequence ID" value="NZ_CP032703.1"/>
</dbReference>
<geneLocation type="plasmid" evidence="9 10">
    <name>unnamed1</name>
</geneLocation>
<comment type="similarity">
    <text evidence="7">Belongs to the polysaccharide deacetylase family. ArnD deformylase subfamily.</text>
</comment>
<dbReference type="InterPro" id="IPR011330">
    <property type="entry name" value="Glyco_hydro/deAcase_b/a-brl"/>
</dbReference>
<gene>
    <name evidence="7" type="primary">arnD</name>
    <name evidence="9" type="ORF">D8B20_18365</name>
</gene>
<comment type="catalytic activity">
    <reaction evidence="7">
        <text>4-deoxy-4-formamido-alpha-L-arabinopyranosyl di-trans,octa-cis-undecaprenyl phosphate + H2O = 4-amino-4-deoxy-alpha-L-arabinopyranosyl di-trans,octa-cis-undecaprenyl phosphate + formate</text>
        <dbReference type="Rhea" id="RHEA:27734"/>
        <dbReference type="ChEBI" id="CHEBI:15377"/>
        <dbReference type="ChEBI" id="CHEBI:15740"/>
        <dbReference type="ChEBI" id="CHEBI:58909"/>
        <dbReference type="ChEBI" id="CHEBI:60463"/>
        <dbReference type="EC" id="3.5.1.n3"/>
    </reaction>
</comment>
<evidence type="ECO:0000256" key="4">
    <source>
        <dbReference type="ARBA" id="ARBA00022985"/>
    </source>
</evidence>
<reference evidence="9 10" key="1">
    <citation type="submission" date="2018-10" db="EMBL/GenBank/DDBJ databases">
        <title>Genome Sequencing of Pantoea dispersa DSM 32899.</title>
        <authorList>
            <person name="Nawrath M."/>
            <person name="Ottenheim C."/>
            <person name="Wilm A."/>
            <person name="Zimmermann W."/>
            <person name="Wu J.C."/>
        </authorList>
    </citation>
    <scope>NUCLEOTIDE SEQUENCE [LARGE SCALE GENOMIC DNA]</scope>
    <source>
        <strain evidence="9 10">DSM 32899</strain>
        <plasmid evidence="9 10">unnamed1</plasmid>
    </source>
</reference>
<organism evidence="9 10">
    <name type="scientific">Candidatus Pantoea soli</name>
    <dbReference type="NCBI Taxonomy" id="3098669"/>
    <lineage>
        <taxon>Bacteria</taxon>
        <taxon>Pseudomonadati</taxon>
        <taxon>Pseudomonadota</taxon>
        <taxon>Gammaproteobacteria</taxon>
        <taxon>Enterobacterales</taxon>
        <taxon>Erwiniaceae</taxon>
        <taxon>Pantoea</taxon>
    </lineage>
</organism>
<dbReference type="Proteomes" id="UP000319411">
    <property type="component" value="Plasmid unnamed1"/>
</dbReference>
<dbReference type="AlphaFoldDB" id="A0A518XI73"/>
<proteinExistence type="inferred from homology"/>
<evidence type="ECO:0000256" key="6">
    <source>
        <dbReference type="ARBA" id="ARBA00023251"/>
    </source>
</evidence>
<dbReference type="EC" id="3.5.1.n3" evidence="7"/>
<dbReference type="Pfam" id="PF01522">
    <property type="entry name" value="Polysacc_deac_1"/>
    <property type="match status" value="1"/>
</dbReference>
<keyword evidence="1 7" id="KW-0444">Lipid biosynthesis</keyword>
<dbReference type="GO" id="GO:0009103">
    <property type="term" value="P:lipopolysaccharide biosynthetic process"/>
    <property type="evidence" value="ECO:0007669"/>
    <property type="project" value="UniProtKB-UniRule"/>
</dbReference>
<dbReference type="UniPathway" id="UPA00036">
    <property type="reaction ID" value="UER00496"/>
</dbReference>
<evidence type="ECO:0000256" key="2">
    <source>
        <dbReference type="ARBA" id="ARBA00022556"/>
    </source>
</evidence>
<evidence type="ECO:0000313" key="10">
    <source>
        <dbReference type="Proteomes" id="UP000319411"/>
    </source>
</evidence>
<dbReference type="GO" id="GO:0046677">
    <property type="term" value="P:response to antibiotic"/>
    <property type="evidence" value="ECO:0007669"/>
    <property type="project" value="UniProtKB-KW"/>
</dbReference>
<keyword evidence="6 7" id="KW-0046">Antibiotic resistance</keyword>